<keyword evidence="2" id="KW-1185">Reference proteome</keyword>
<dbReference type="InterPro" id="IPR053855">
    <property type="entry name" value="DUF6931"/>
</dbReference>
<name>A0ABS1X0L2_9GAMM</name>
<organism evidence="1 2">
    <name type="scientific">Steroidobacter gossypii</name>
    <dbReference type="NCBI Taxonomy" id="2805490"/>
    <lineage>
        <taxon>Bacteria</taxon>
        <taxon>Pseudomonadati</taxon>
        <taxon>Pseudomonadota</taxon>
        <taxon>Gammaproteobacteria</taxon>
        <taxon>Steroidobacterales</taxon>
        <taxon>Steroidobacteraceae</taxon>
        <taxon>Steroidobacter</taxon>
    </lineage>
</organism>
<gene>
    <name evidence="1" type="ORF">JM946_18475</name>
</gene>
<sequence>MVAAFDPAAEAPATSVVQRFALSDDARALLKSKRDANVRRFLDELMGSGLPADALSLVARVLPKRYVVAWACDCFKTALADDPEASDVDRAGLALAQQWLAEPTEENRRAALEFAERGEFSTPGAWIAASAGWTGGSLLPRGYDPVVPPDHLPAEAAIAALRLTAARGADYVAAINVFVTRAIQIFGPAVARSGSGAGGGTA</sequence>
<dbReference type="Pfam" id="PF22011">
    <property type="entry name" value="DUF6931"/>
    <property type="match status" value="1"/>
</dbReference>
<comment type="caution">
    <text evidence="1">The sequence shown here is derived from an EMBL/GenBank/DDBJ whole genome shotgun (WGS) entry which is preliminary data.</text>
</comment>
<accession>A0ABS1X0L2</accession>
<evidence type="ECO:0008006" key="3">
    <source>
        <dbReference type="Google" id="ProtNLM"/>
    </source>
</evidence>
<dbReference type="Proteomes" id="UP000661077">
    <property type="component" value="Unassembled WGS sequence"/>
</dbReference>
<evidence type="ECO:0000313" key="1">
    <source>
        <dbReference type="EMBL" id="MBM0106722.1"/>
    </source>
</evidence>
<reference evidence="1 2" key="1">
    <citation type="journal article" date="2021" name="Int. J. Syst. Evol. Microbiol.">
        <title>Steroidobacter gossypii sp. nov., isolated from soil of cotton cropping field.</title>
        <authorList>
            <person name="Huang R."/>
            <person name="Yang S."/>
            <person name="Zhen C."/>
            <person name="Liu W."/>
        </authorList>
    </citation>
    <scope>NUCLEOTIDE SEQUENCE [LARGE SCALE GENOMIC DNA]</scope>
    <source>
        <strain evidence="1 2">S1-65</strain>
    </source>
</reference>
<evidence type="ECO:0000313" key="2">
    <source>
        <dbReference type="Proteomes" id="UP000661077"/>
    </source>
</evidence>
<protein>
    <recommendedName>
        <fullName evidence="3">Secreted protein</fullName>
    </recommendedName>
</protein>
<dbReference type="EMBL" id="JAEVLS010000004">
    <property type="protein sequence ID" value="MBM0106722.1"/>
    <property type="molecule type" value="Genomic_DNA"/>
</dbReference>
<proteinExistence type="predicted"/>